<dbReference type="AlphaFoldDB" id="A0A507D5G1"/>
<sequence>MHRDWLDDREPPSDIECPSSSDDNDANENNPTDHVNIEEILHTGTGTDLLWHITHSTTNYWENIVRMMITGKLGVKMSATMKQLMERVYNLLGETFFNSLGWEDLWPEFDWQKRRVNQIPNLNTLVSKLGDEMDTAFSLQVVGKVELLKVLSAQTSHCSEEAQTRKAFMKIKEKGLLLHHLFKIDRRFLRKSHFVSETSNTRFVRTPSFSTNGVVLSILYIDLTSAQPPKNPKAQDAINLPNIQTQMHIRNTHPNAHIIGIDLGVECMFAAVAYNPDDPAHLQTLVQSRTSDSQ</sequence>
<accession>A0A507D5G1</accession>
<name>A0A507D5G1_9FUNG</name>
<proteinExistence type="predicted"/>
<feature type="region of interest" description="Disordered" evidence="1">
    <location>
        <begin position="1"/>
        <end position="32"/>
    </location>
</feature>
<organism evidence="2 3">
    <name type="scientific">Synchytrium endobioticum</name>
    <dbReference type="NCBI Taxonomy" id="286115"/>
    <lineage>
        <taxon>Eukaryota</taxon>
        <taxon>Fungi</taxon>
        <taxon>Fungi incertae sedis</taxon>
        <taxon>Chytridiomycota</taxon>
        <taxon>Chytridiomycota incertae sedis</taxon>
        <taxon>Chytridiomycetes</taxon>
        <taxon>Synchytriales</taxon>
        <taxon>Synchytriaceae</taxon>
        <taxon>Synchytrium</taxon>
    </lineage>
</organism>
<gene>
    <name evidence="2" type="ORF">SeLEV6574_g03185</name>
</gene>
<reference evidence="2 3" key="1">
    <citation type="journal article" date="2019" name="Sci. Rep.">
        <title>Comparative genomics of chytrid fungi reveal insights into the obligate biotrophic and pathogenic lifestyle of Synchytrium endobioticum.</title>
        <authorList>
            <person name="van de Vossenberg B.T.L.H."/>
            <person name="Warris S."/>
            <person name="Nguyen H.D.T."/>
            <person name="van Gent-Pelzer M.P.E."/>
            <person name="Joly D.L."/>
            <person name="van de Geest H.C."/>
            <person name="Bonants P.J.M."/>
            <person name="Smith D.S."/>
            <person name="Levesque C.A."/>
            <person name="van der Lee T.A.J."/>
        </authorList>
    </citation>
    <scope>NUCLEOTIDE SEQUENCE [LARGE SCALE GENOMIC DNA]</scope>
    <source>
        <strain evidence="2 3">LEV6574</strain>
    </source>
</reference>
<protein>
    <submittedName>
        <fullName evidence="2">Uncharacterized protein</fullName>
    </submittedName>
</protein>
<dbReference type="EMBL" id="QEAM01000102">
    <property type="protein sequence ID" value="TPX46507.1"/>
    <property type="molecule type" value="Genomic_DNA"/>
</dbReference>
<feature type="compositionally biased region" description="Basic and acidic residues" evidence="1">
    <location>
        <begin position="1"/>
        <end position="12"/>
    </location>
</feature>
<evidence type="ECO:0000313" key="2">
    <source>
        <dbReference type="EMBL" id="TPX46507.1"/>
    </source>
</evidence>
<dbReference type="Proteomes" id="UP000320475">
    <property type="component" value="Unassembled WGS sequence"/>
</dbReference>
<evidence type="ECO:0000313" key="3">
    <source>
        <dbReference type="Proteomes" id="UP000320475"/>
    </source>
</evidence>
<evidence type="ECO:0000256" key="1">
    <source>
        <dbReference type="SAM" id="MobiDB-lite"/>
    </source>
</evidence>
<dbReference type="VEuPathDB" id="FungiDB:SeMB42_g07921"/>
<comment type="caution">
    <text evidence="2">The sequence shown here is derived from an EMBL/GenBank/DDBJ whole genome shotgun (WGS) entry which is preliminary data.</text>
</comment>